<evidence type="ECO:0000256" key="9">
    <source>
        <dbReference type="PROSITE-ProRule" id="PRU00335"/>
    </source>
</evidence>
<dbReference type="EMBL" id="CP047591">
    <property type="protein sequence ID" value="QHI72167.1"/>
    <property type="molecule type" value="Genomic_DNA"/>
</dbReference>
<dbReference type="Pfam" id="PF18665">
    <property type="entry name" value="TetR_C_37"/>
    <property type="match status" value="1"/>
</dbReference>
<evidence type="ECO:0000256" key="5">
    <source>
        <dbReference type="ARBA" id="ARBA00023015"/>
    </source>
</evidence>
<sequence length="200" mass="23270">MKVKENHENKRNIILEAFYKLVAELGMENVSMTKIAKAVNMPSSLIFYYFKNKQELIYGLIDYMFEKCISVSTPDIDWTNKDVKGEFIKFVDSLFSVNGAIEIDSRVYFSCVNIALRDKRAKEKFAIYTEKANEKLLKTIEYFSAEGVISCDNTAEAVYYLMVMIAGLQDTLDFLDDHEKFQCIADFHKKQLFRFLGFKE</sequence>
<evidence type="ECO:0000256" key="4">
    <source>
        <dbReference type="ARBA" id="ARBA00022491"/>
    </source>
</evidence>
<keyword evidence="4" id="KW-0678">Repressor</keyword>
<dbReference type="InterPro" id="IPR009057">
    <property type="entry name" value="Homeodomain-like_sf"/>
</dbReference>
<dbReference type="SUPFAM" id="SSF46689">
    <property type="entry name" value="Homeodomain-like"/>
    <property type="match status" value="1"/>
</dbReference>
<dbReference type="RefSeq" id="WP_162361937.1">
    <property type="nucleotide sequence ID" value="NZ_CP047591.1"/>
</dbReference>
<keyword evidence="5" id="KW-0805">Transcription regulation</keyword>
<name>A0A6P1ME40_9FIRM</name>
<evidence type="ECO:0000256" key="3">
    <source>
        <dbReference type="ARBA" id="ARBA00014341"/>
    </source>
</evidence>
<dbReference type="Proteomes" id="UP000463883">
    <property type="component" value="Chromosome"/>
</dbReference>
<feature type="DNA-binding region" description="H-T-H motif" evidence="9">
    <location>
        <begin position="31"/>
        <end position="50"/>
    </location>
</feature>
<dbReference type="KEGG" id="amic:Ami3637_06910"/>
<evidence type="ECO:0000259" key="10">
    <source>
        <dbReference type="PROSITE" id="PS50977"/>
    </source>
</evidence>
<dbReference type="PANTHER" id="PTHR43479:SF11">
    <property type="entry name" value="ACREF_ENVCD OPERON REPRESSOR-RELATED"/>
    <property type="match status" value="1"/>
</dbReference>
<proteinExistence type="predicted"/>
<dbReference type="Pfam" id="PF00440">
    <property type="entry name" value="TetR_N"/>
    <property type="match status" value="1"/>
</dbReference>
<organism evidence="11 12">
    <name type="scientific">Aminipila terrae</name>
    <dbReference type="NCBI Taxonomy" id="2697030"/>
    <lineage>
        <taxon>Bacteria</taxon>
        <taxon>Bacillati</taxon>
        <taxon>Bacillota</taxon>
        <taxon>Clostridia</taxon>
        <taxon>Peptostreptococcales</taxon>
        <taxon>Anaerovoracaceae</taxon>
        <taxon>Aminipila</taxon>
    </lineage>
</organism>
<dbReference type="PRINTS" id="PR00455">
    <property type="entry name" value="HTHTETR"/>
</dbReference>
<evidence type="ECO:0000256" key="2">
    <source>
        <dbReference type="ARBA" id="ARBA00011738"/>
    </source>
</evidence>
<dbReference type="InterPro" id="IPR050624">
    <property type="entry name" value="HTH-type_Tx_Regulator"/>
</dbReference>
<dbReference type="PANTHER" id="PTHR43479">
    <property type="entry name" value="ACREF/ENVCD OPERON REPRESSOR-RELATED"/>
    <property type="match status" value="1"/>
</dbReference>
<dbReference type="InterPro" id="IPR041646">
    <property type="entry name" value="IcaR_C"/>
</dbReference>
<dbReference type="InterPro" id="IPR001647">
    <property type="entry name" value="HTH_TetR"/>
</dbReference>
<reference evidence="11 12" key="1">
    <citation type="submission" date="2020-01" db="EMBL/GenBank/DDBJ databases">
        <title>Genomic analysis of Aminipila sp. CBA3637.</title>
        <authorList>
            <person name="Kim Y.B."/>
            <person name="Roh S.W."/>
        </authorList>
    </citation>
    <scope>NUCLEOTIDE SEQUENCE [LARGE SCALE GENOMIC DNA]</scope>
    <source>
        <strain evidence="11 12">CBA3637</strain>
    </source>
</reference>
<comment type="function">
    <text evidence="1">Represses transcription of the icaADBC operon necessary for biofilm production.</text>
</comment>
<dbReference type="PROSITE" id="PS50977">
    <property type="entry name" value="HTH_TETR_2"/>
    <property type="match status" value="1"/>
</dbReference>
<evidence type="ECO:0000256" key="8">
    <source>
        <dbReference type="ARBA" id="ARBA00030200"/>
    </source>
</evidence>
<dbReference type="AlphaFoldDB" id="A0A6P1ME40"/>
<evidence type="ECO:0000256" key="1">
    <source>
        <dbReference type="ARBA" id="ARBA00002291"/>
    </source>
</evidence>
<evidence type="ECO:0000313" key="12">
    <source>
        <dbReference type="Proteomes" id="UP000463883"/>
    </source>
</evidence>
<evidence type="ECO:0000313" key="11">
    <source>
        <dbReference type="EMBL" id="QHI72167.1"/>
    </source>
</evidence>
<gene>
    <name evidence="11" type="ORF">Ami3637_06910</name>
</gene>
<evidence type="ECO:0000256" key="6">
    <source>
        <dbReference type="ARBA" id="ARBA00023125"/>
    </source>
</evidence>
<dbReference type="Gene3D" id="1.10.357.10">
    <property type="entry name" value="Tetracycline Repressor, domain 2"/>
    <property type="match status" value="1"/>
</dbReference>
<protein>
    <recommendedName>
        <fullName evidence="3">Biofilm operon icaADBC HTH-type negative transcriptional regulator IcaR</fullName>
    </recommendedName>
    <alternativeName>
        <fullName evidence="8">Intercellular adhesion protein R</fullName>
    </alternativeName>
</protein>
<feature type="domain" description="HTH tetR-type" evidence="10">
    <location>
        <begin position="8"/>
        <end position="68"/>
    </location>
</feature>
<accession>A0A6P1ME40</accession>
<keyword evidence="12" id="KW-1185">Reference proteome</keyword>
<keyword evidence="7" id="KW-0804">Transcription</keyword>
<dbReference type="GO" id="GO:0003677">
    <property type="term" value="F:DNA binding"/>
    <property type="evidence" value="ECO:0007669"/>
    <property type="project" value="UniProtKB-UniRule"/>
</dbReference>
<comment type="subunit">
    <text evidence="2">Homodimer.</text>
</comment>
<evidence type="ECO:0000256" key="7">
    <source>
        <dbReference type="ARBA" id="ARBA00023163"/>
    </source>
</evidence>
<keyword evidence="6 9" id="KW-0238">DNA-binding</keyword>